<protein>
    <submittedName>
        <fullName evidence="1">Uncharacterized protein</fullName>
    </submittedName>
</protein>
<dbReference type="EMBL" id="HG693452">
    <property type="protein sequence ID" value="CDI85150.1"/>
    <property type="molecule type" value="Genomic_DNA"/>
</dbReference>
<dbReference type="AlphaFoldDB" id="U6GY87"/>
<sequence>MEGGNGLRQWRGVRGMCVADLCYMKGRLHSLVSGGLARPLFGVVWERQVYLDGAWRWAAVLFDVSIQSFVSDGWILVQGLRLWIEEGGGAVGMRLH</sequence>
<evidence type="ECO:0000313" key="2">
    <source>
        <dbReference type="Proteomes" id="UP000018201"/>
    </source>
</evidence>
<dbReference type="Proteomes" id="UP000018201">
    <property type="component" value="Unassembled WGS sequence"/>
</dbReference>
<keyword evidence="2" id="KW-1185">Reference proteome</keyword>
<proteinExistence type="predicted"/>
<accession>U6GY87</accession>
<organism evidence="1 2">
    <name type="scientific">Eimeria praecox</name>
    <dbReference type="NCBI Taxonomy" id="51316"/>
    <lineage>
        <taxon>Eukaryota</taxon>
        <taxon>Sar</taxon>
        <taxon>Alveolata</taxon>
        <taxon>Apicomplexa</taxon>
        <taxon>Conoidasida</taxon>
        <taxon>Coccidia</taxon>
        <taxon>Eucoccidiorida</taxon>
        <taxon>Eimeriorina</taxon>
        <taxon>Eimeriidae</taxon>
        <taxon>Eimeria</taxon>
    </lineage>
</organism>
<dbReference type="VEuPathDB" id="ToxoDB:EPH_0052570"/>
<evidence type="ECO:0000313" key="1">
    <source>
        <dbReference type="EMBL" id="CDI85150.1"/>
    </source>
</evidence>
<reference evidence="1" key="1">
    <citation type="submission" date="2013-10" db="EMBL/GenBank/DDBJ databases">
        <title>Genomic analysis of the causative agents of coccidiosis in chickens.</title>
        <authorList>
            <person name="Reid A.J."/>
            <person name="Blake D."/>
            <person name="Billington K."/>
            <person name="Browne H."/>
            <person name="Dunn M."/>
            <person name="Hung S."/>
            <person name="Kawahara F."/>
            <person name="Miranda-Saavedra D."/>
            <person name="Mourier T."/>
            <person name="Nagra H."/>
            <person name="Otto T.D."/>
            <person name="Rawlings N."/>
            <person name="Sanchez A."/>
            <person name="Sanders M."/>
            <person name="Subramaniam C."/>
            <person name="Tay Y."/>
            <person name="Dear P."/>
            <person name="Doerig C."/>
            <person name="Gruber A."/>
            <person name="Parkinson J."/>
            <person name="Shirley M."/>
            <person name="Wan K.L."/>
            <person name="Berriman M."/>
            <person name="Tomley F."/>
            <person name="Pain A."/>
        </authorList>
    </citation>
    <scope>NUCLEOTIDE SEQUENCE [LARGE SCALE GENOMIC DNA]</scope>
    <source>
        <strain evidence="1">Houghton</strain>
    </source>
</reference>
<reference evidence="1" key="2">
    <citation type="submission" date="2013-10" db="EMBL/GenBank/DDBJ databases">
        <authorList>
            <person name="Aslett M."/>
        </authorList>
    </citation>
    <scope>NUCLEOTIDE SEQUENCE [LARGE SCALE GENOMIC DNA]</scope>
    <source>
        <strain evidence="1">Houghton</strain>
    </source>
</reference>
<gene>
    <name evidence="1" type="ORF">EPH_0052570</name>
</gene>
<name>U6GY87_9EIME</name>